<dbReference type="SUPFAM" id="SSF46689">
    <property type="entry name" value="Homeodomain-like"/>
    <property type="match status" value="1"/>
</dbReference>
<dbReference type="SUPFAM" id="SSF53697">
    <property type="entry name" value="SIS domain"/>
    <property type="match status" value="1"/>
</dbReference>
<keyword evidence="2" id="KW-0238">DNA-binding</keyword>
<dbReference type="PROSITE" id="PS51464">
    <property type="entry name" value="SIS"/>
    <property type="match status" value="1"/>
</dbReference>
<feature type="domain" description="SIS" evidence="5">
    <location>
        <begin position="117"/>
        <end position="254"/>
    </location>
</feature>
<dbReference type="InterPro" id="IPR047640">
    <property type="entry name" value="RpiR-like"/>
</dbReference>
<dbReference type="InterPro" id="IPR035472">
    <property type="entry name" value="RpiR-like_SIS"/>
</dbReference>
<dbReference type="EMBL" id="JAGGDJ010000031">
    <property type="protein sequence ID" value="MBO7747282.1"/>
    <property type="molecule type" value="Genomic_DNA"/>
</dbReference>
<organism evidence="6 7">
    <name type="scientific">Paenibacillus artemisiicola</name>
    <dbReference type="NCBI Taxonomy" id="1172618"/>
    <lineage>
        <taxon>Bacteria</taxon>
        <taxon>Bacillati</taxon>
        <taxon>Bacillota</taxon>
        <taxon>Bacilli</taxon>
        <taxon>Bacillales</taxon>
        <taxon>Paenibacillaceae</taxon>
        <taxon>Paenibacillus</taxon>
    </lineage>
</organism>
<keyword evidence="3" id="KW-0804">Transcription</keyword>
<dbReference type="CDD" id="cd05013">
    <property type="entry name" value="SIS_RpiR"/>
    <property type="match status" value="1"/>
</dbReference>
<keyword evidence="1" id="KW-0805">Transcription regulation</keyword>
<comment type="caution">
    <text evidence="6">The sequence shown here is derived from an EMBL/GenBank/DDBJ whole genome shotgun (WGS) entry which is preliminary data.</text>
</comment>
<dbReference type="PANTHER" id="PTHR30514">
    <property type="entry name" value="GLUCOKINASE"/>
    <property type="match status" value="1"/>
</dbReference>
<evidence type="ECO:0000256" key="2">
    <source>
        <dbReference type="ARBA" id="ARBA00023125"/>
    </source>
</evidence>
<name>A0ABS3WG67_9BACL</name>
<feature type="domain" description="HTH rpiR-type" evidence="4">
    <location>
        <begin position="1"/>
        <end position="73"/>
    </location>
</feature>
<dbReference type="InterPro" id="IPR001347">
    <property type="entry name" value="SIS_dom"/>
</dbReference>
<evidence type="ECO:0000259" key="4">
    <source>
        <dbReference type="PROSITE" id="PS51071"/>
    </source>
</evidence>
<protein>
    <submittedName>
        <fullName evidence="6">MurR/RpiR family transcriptional regulator</fullName>
    </submittedName>
</protein>
<sequence length="278" mass="30953">METLFADKKFTRGHQRLADYISKHMDGIPFMVEDDLAQACQVSISTVSRFWAEIGCRNMKEFKQRVKDEVLLSPSRKLQSAFDKAGGGHGAGANVLATADYLRQTADRLDQAAFDEAVGLLGGAGCVHLYGPGSAESLAALLDFRLTRFGVQVRRLDRGGHELFDRLLHVKPADVIVVFGFVSESPEMAVLFDFAKERGCRTLLVTDLVVSAMPEKADVMLYTARGELWEFHSMVAPVAMIEALVAAVGKRREDEALRGGEELHRLRRQYQKWLPKKP</sequence>
<evidence type="ECO:0000256" key="3">
    <source>
        <dbReference type="ARBA" id="ARBA00023163"/>
    </source>
</evidence>
<dbReference type="InterPro" id="IPR036388">
    <property type="entry name" value="WH-like_DNA-bd_sf"/>
</dbReference>
<dbReference type="InterPro" id="IPR009057">
    <property type="entry name" value="Homeodomain-like_sf"/>
</dbReference>
<dbReference type="Gene3D" id="1.10.10.10">
    <property type="entry name" value="Winged helix-like DNA-binding domain superfamily/Winged helix DNA-binding domain"/>
    <property type="match status" value="1"/>
</dbReference>
<dbReference type="InterPro" id="IPR000281">
    <property type="entry name" value="HTH_RpiR"/>
</dbReference>
<evidence type="ECO:0000259" key="5">
    <source>
        <dbReference type="PROSITE" id="PS51464"/>
    </source>
</evidence>
<proteinExistence type="predicted"/>
<accession>A0ABS3WG67</accession>
<evidence type="ECO:0000313" key="6">
    <source>
        <dbReference type="EMBL" id="MBO7747282.1"/>
    </source>
</evidence>
<gene>
    <name evidence="6" type="ORF">I8J29_24155</name>
</gene>
<dbReference type="PROSITE" id="PS51071">
    <property type="entry name" value="HTH_RPIR"/>
    <property type="match status" value="1"/>
</dbReference>
<dbReference type="InterPro" id="IPR046348">
    <property type="entry name" value="SIS_dom_sf"/>
</dbReference>
<reference evidence="6 7" key="1">
    <citation type="submission" date="2021-03" db="EMBL/GenBank/DDBJ databases">
        <title>Paenibacillus artemisicola MWE-103 whole genome sequence.</title>
        <authorList>
            <person name="Ham Y.J."/>
        </authorList>
    </citation>
    <scope>NUCLEOTIDE SEQUENCE [LARGE SCALE GENOMIC DNA]</scope>
    <source>
        <strain evidence="6 7">MWE-103</strain>
    </source>
</reference>
<dbReference type="Proteomes" id="UP000670947">
    <property type="component" value="Unassembled WGS sequence"/>
</dbReference>
<dbReference type="Pfam" id="PF01380">
    <property type="entry name" value="SIS"/>
    <property type="match status" value="1"/>
</dbReference>
<keyword evidence="7" id="KW-1185">Reference proteome</keyword>
<dbReference type="Pfam" id="PF01418">
    <property type="entry name" value="HTH_6"/>
    <property type="match status" value="1"/>
</dbReference>
<evidence type="ECO:0000313" key="7">
    <source>
        <dbReference type="Proteomes" id="UP000670947"/>
    </source>
</evidence>
<evidence type="ECO:0000256" key="1">
    <source>
        <dbReference type="ARBA" id="ARBA00023015"/>
    </source>
</evidence>
<dbReference type="PANTHER" id="PTHR30514:SF18">
    <property type="entry name" value="RPIR-FAMILY TRANSCRIPTIONAL REGULATOR"/>
    <property type="match status" value="1"/>
</dbReference>
<dbReference type="Gene3D" id="3.40.50.10490">
    <property type="entry name" value="Glucose-6-phosphate isomerase like protein, domain 1"/>
    <property type="match status" value="1"/>
</dbReference>